<dbReference type="Gene3D" id="3.40.50.300">
    <property type="entry name" value="P-loop containing nucleotide triphosphate hydrolases"/>
    <property type="match status" value="1"/>
</dbReference>
<reference evidence="1 2" key="1">
    <citation type="submission" date="2017-10" db="EMBL/GenBank/DDBJ databases">
        <title>Complete Genome Sequence of Faecalibacterium prausnitzii isolated from the gut of healthy adult Indian.</title>
        <authorList>
            <person name="Bag S."/>
            <person name="Ghosh T.S."/>
            <person name="Das B."/>
        </authorList>
    </citation>
    <scope>NUCLEOTIDE SEQUENCE [LARGE SCALE GENOMIC DNA]</scope>
    <source>
        <strain evidence="1 2">Indica</strain>
    </source>
</reference>
<evidence type="ECO:0000313" key="2">
    <source>
        <dbReference type="Proteomes" id="UP000223709"/>
    </source>
</evidence>
<evidence type="ECO:0000313" key="1">
    <source>
        <dbReference type="EMBL" id="ATL89193.1"/>
    </source>
</evidence>
<name>A0A291T7P1_9FIRM</name>
<gene>
    <name evidence="1" type="ORF">CRH10_02130</name>
</gene>
<proteinExistence type="predicted"/>
<dbReference type="AlphaFoldDB" id="A0A291T7P1"/>
<protein>
    <recommendedName>
        <fullName evidence="3">AAA family ATPase</fullName>
    </recommendedName>
</protein>
<evidence type="ECO:0008006" key="3">
    <source>
        <dbReference type="Google" id="ProtNLM"/>
    </source>
</evidence>
<dbReference type="Pfam" id="PF13481">
    <property type="entry name" value="AAA_25"/>
    <property type="match status" value="1"/>
</dbReference>
<dbReference type="EMBL" id="CP023819">
    <property type="protein sequence ID" value="ATL89193.1"/>
    <property type="molecule type" value="Genomic_DNA"/>
</dbReference>
<dbReference type="SUPFAM" id="SSF52540">
    <property type="entry name" value="P-loop containing nucleoside triphosphate hydrolases"/>
    <property type="match status" value="1"/>
</dbReference>
<organism evidence="1 2">
    <name type="scientific">Faecalibacterium prausnitzii</name>
    <dbReference type="NCBI Taxonomy" id="853"/>
    <lineage>
        <taxon>Bacteria</taxon>
        <taxon>Bacillati</taxon>
        <taxon>Bacillota</taxon>
        <taxon>Clostridia</taxon>
        <taxon>Eubacteriales</taxon>
        <taxon>Oscillospiraceae</taxon>
        <taxon>Faecalibacterium</taxon>
    </lineage>
</organism>
<sequence length="538" mass="61164">MQEGKRQIFSLFFRIFRAKNRRNILVDGTTKRCYTLGNKTTLCNAKERGVSMNEMKEAVGNWREAKQFSPADENDFLRWLDKADTEEKLFSRLTFWFTFRGQPADQNQRYHLVQERARELRLWNGLELKLRRWQDRVADEYEQIGKEAFAARIGEDYADYINSLTDPEAAPQQAAPEPETAKPAGVQAWSARELSEMVLPPIRHVVEGLLPMGMGVLVAKPKLGKSWMVLDLCLAVAQGEPFLGFPTRQHGTLYLALEDGKSRMQTRLRRLLEGRPAPANMHVMFQAQRLGEGLLETLGEYLDANPDIHLVCIDTLSKIKPKAKPFENAYDADYDYMGRLKAFADSRGICVLLVHHTRKSKNPEDSFDNINGSTGILGAADFTIVLDKQSRMDDEAGFLLTGRDIEQCERVIRFDQARCRWVMQGTAAQLAAQRRVAEYEAEPIVKTLRVLLQQGDGTWSGYSKNLMEMGQRYAHTELAPTSQALAKRITELEPMLWERDAVRHTVSKHGSTSQKHCFKMYRLDNAGADVPSAQVSLS</sequence>
<accession>A0A291T7P1</accession>
<dbReference type="InterPro" id="IPR027417">
    <property type="entry name" value="P-loop_NTPase"/>
</dbReference>
<dbReference type="Proteomes" id="UP000223709">
    <property type="component" value="Chromosome"/>
</dbReference>